<dbReference type="WBParaSite" id="NBR_0002086901-mRNA-1">
    <property type="protein sequence ID" value="NBR_0002086901-mRNA-1"/>
    <property type="gene ID" value="NBR_0002086901"/>
</dbReference>
<evidence type="ECO:0000313" key="3">
    <source>
        <dbReference type="WBParaSite" id="NBR_0002086901-mRNA-1"/>
    </source>
</evidence>
<keyword evidence="2" id="KW-1185">Reference proteome</keyword>
<dbReference type="STRING" id="27835.A0A0N4YUE7"/>
<sequence length="163" mass="17627">MTAVMNIGYSSLSDVRIAQTSFDVVTSTQSAPFDIVRMELDGERIGNSLSPEVGDIMSGSSKRITYHITTPGQTAKIVNMSMVVTIEGVLTTVEDQHVYVIKAAASEKGGFIVSSVSNPEPVFFFRPDIGSIINIVPLESVASQVKTIDDPKKRTVIASFRNQ</sequence>
<dbReference type="AlphaFoldDB" id="A0A0N4YUE7"/>
<organism evidence="3">
    <name type="scientific">Nippostrongylus brasiliensis</name>
    <name type="common">Rat hookworm</name>
    <dbReference type="NCBI Taxonomy" id="27835"/>
    <lineage>
        <taxon>Eukaryota</taxon>
        <taxon>Metazoa</taxon>
        <taxon>Ecdysozoa</taxon>
        <taxon>Nematoda</taxon>
        <taxon>Chromadorea</taxon>
        <taxon>Rhabditida</taxon>
        <taxon>Rhabditina</taxon>
        <taxon>Rhabditomorpha</taxon>
        <taxon>Strongyloidea</taxon>
        <taxon>Heligmosomidae</taxon>
        <taxon>Nippostrongylus</taxon>
    </lineage>
</organism>
<proteinExistence type="predicted"/>
<gene>
    <name evidence="1" type="ORF">NBR_LOCUS20870</name>
</gene>
<dbReference type="Proteomes" id="UP000271162">
    <property type="component" value="Unassembled WGS sequence"/>
</dbReference>
<name>A0A0N4YUE7_NIPBR</name>
<protein>
    <submittedName>
        <fullName evidence="3">Cadherin domain-containing protein</fullName>
    </submittedName>
</protein>
<reference evidence="3" key="1">
    <citation type="submission" date="2017-02" db="UniProtKB">
        <authorList>
            <consortium name="WormBaseParasite"/>
        </authorList>
    </citation>
    <scope>IDENTIFICATION</scope>
</reference>
<accession>A0A0N4YUE7</accession>
<evidence type="ECO:0000313" key="1">
    <source>
        <dbReference type="EMBL" id="VDL84608.1"/>
    </source>
</evidence>
<evidence type="ECO:0000313" key="2">
    <source>
        <dbReference type="Proteomes" id="UP000271162"/>
    </source>
</evidence>
<reference evidence="1 2" key="2">
    <citation type="submission" date="2018-11" db="EMBL/GenBank/DDBJ databases">
        <authorList>
            <consortium name="Pathogen Informatics"/>
        </authorList>
    </citation>
    <scope>NUCLEOTIDE SEQUENCE [LARGE SCALE GENOMIC DNA]</scope>
</reference>
<dbReference type="EMBL" id="UYSL01025613">
    <property type="protein sequence ID" value="VDL84608.1"/>
    <property type="molecule type" value="Genomic_DNA"/>
</dbReference>